<dbReference type="Proteomes" id="UP000070080">
    <property type="component" value="Unassembled WGS sequence"/>
</dbReference>
<dbReference type="PROSITE" id="PS51257">
    <property type="entry name" value="PROKAR_LIPOPROTEIN"/>
    <property type="match status" value="1"/>
</dbReference>
<dbReference type="PATRIC" id="fig|1497955.3.peg.439"/>
<evidence type="ECO:0000313" key="3">
    <source>
        <dbReference type="EMBL" id="KXB41984.1"/>
    </source>
</evidence>
<keyword evidence="2" id="KW-1133">Transmembrane helix</keyword>
<organism evidence="3 4">
    <name type="scientific">Amygdalobacter nucleatus</name>
    <dbReference type="NCBI Taxonomy" id="3029274"/>
    <lineage>
        <taxon>Bacteria</taxon>
        <taxon>Bacillati</taxon>
        <taxon>Bacillota</taxon>
        <taxon>Clostridia</taxon>
        <taxon>Eubacteriales</taxon>
        <taxon>Oscillospiraceae</taxon>
        <taxon>Amygdalobacter</taxon>
    </lineage>
</organism>
<reference evidence="4" key="1">
    <citation type="submission" date="2016-01" db="EMBL/GenBank/DDBJ databases">
        <authorList>
            <person name="Mitreva M."/>
            <person name="Pepin K.H."/>
            <person name="Mihindukulasuriya K.A."/>
            <person name="Fulton R."/>
            <person name="Fronick C."/>
            <person name="O'Laughlin M."/>
            <person name="Miner T."/>
            <person name="Herter B."/>
            <person name="Rosa B.A."/>
            <person name="Cordes M."/>
            <person name="Tomlinson C."/>
            <person name="Wollam A."/>
            <person name="Palsikar V.B."/>
            <person name="Mardis E.R."/>
            <person name="Wilson R.K."/>
        </authorList>
    </citation>
    <scope>NUCLEOTIDE SEQUENCE [LARGE SCALE GENOMIC DNA]</scope>
    <source>
        <strain evidence="4">KA00274</strain>
    </source>
</reference>
<dbReference type="EMBL" id="LSCV01000008">
    <property type="protein sequence ID" value="KXB41984.1"/>
    <property type="molecule type" value="Genomic_DNA"/>
</dbReference>
<feature type="compositionally biased region" description="Basic and acidic residues" evidence="1">
    <location>
        <begin position="379"/>
        <end position="393"/>
    </location>
</feature>
<feature type="region of interest" description="Disordered" evidence="1">
    <location>
        <begin position="216"/>
        <end position="246"/>
    </location>
</feature>
<keyword evidence="2" id="KW-0812">Transmembrane</keyword>
<feature type="transmembrane region" description="Helical" evidence="2">
    <location>
        <begin position="66"/>
        <end position="91"/>
    </location>
</feature>
<evidence type="ECO:0000256" key="1">
    <source>
        <dbReference type="SAM" id="MobiDB-lite"/>
    </source>
</evidence>
<evidence type="ECO:0008006" key="5">
    <source>
        <dbReference type="Google" id="ProtNLM"/>
    </source>
</evidence>
<sequence length="617" mass="68953">MLNNKLIKRLWQLFLVVLPALVLACVGYIKQGDVAFFEKVAKYIAPFVAWPIRFISNLMPFSVTELMAWFVPLALLIVVLLLVSRTLVWVLQSLLAIPRIFNNKYIAYWQEKTLFYWRYIGKLAFVLVCVASYVVSTYLLFHGYNYGRERISSKLNLPVEQVDETDLEMASIYVFQKLSEFSADFSEPADLAETKETELETSSTTQAETEIITSKSLPTISGEKTLPSADSSETTPKIPTESVTKPSQVHLTFGENAAVLADNMSELTLSDTGDVVQGAESPNQVMPVGAGLDETANEANSDKVVVDGSVIDRDSLDSATIDGANLDESEQAAPLVPAFTKVATNNPAPTSTTSITTKPETSKTETKASEIEAETTNESETKRETSSQTDDRSLVNLSTQLQVPSSNQALFNLALQAYQESARYYNFLDGQTLALKAVTMSYYWSFTHTTGMYMPLFMEANVNVSQLPPYILFTAAHELAHQRFFAREDEANFLAFFTLSKSQDRYANYSAYLNAWTYLSKDLFKVNHNLAIELYRALPAVCRRDIELEDAYWQQFKTQVARDSQQLNNEFIKANGDERGVVAYDEVSKLIVAHFKATGQLDEVKQTKLAKSAKGLN</sequence>
<name>A0A133YFK9_9FIRM</name>
<evidence type="ECO:0000313" key="4">
    <source>
        <dbReference type="Proteomes" id="UP000070080"/>
    </source>
</evidence>
<dbReference type="OrthoDB" id="1048788at2"/>
<gene>
    <name evidence="3" type="ORF">HMPREF1872_00456</name>
</gene>
<dbReference type="InterPro" id="IPR024294">
    <property type="entry name" value="DUF3810"/>
</dbReference>
<feature type="compositionally biased region" description="Polar residues" evidence="1">
    <location>
        <begin position="228"/>
        <end position="246"/>
    </location>
</feature>
<keyword evidence="4" id="KW-1185">Reference proteome</keyword>
<dbReference type="AlphaFoldDB" id="A0A133YFK9"/>
<accession>A0A133YFK9</accession>
<feature type="transmembrane region" description="Helical" evidence="2">
    <location>
        <begin position="119"/>
        <end position="141"/>
    </location>
</feature>
<proteinExistence type="predicted"/>
<keyword evidence="2" id="KW-0472">Membrane</keyword>
<protein>
    <recommendedName>
        <fullName evidence="5">DUF3810 domain-containing protein</fullName>
    </recommendedName>
</protein>
<feature type="region of interest" description="Disordered" evidence="1">
    <location>
        <begin position="340"/>
        <end position="393"/>
    </location>
</feature>
<feature type="compositionally biased region" description="Basic and acidic residues" evidence="1">
    <location>
        <begin position="360"/>
        <end position="370"/>
    </location>
</feature>
<dbReference type="Pfam" id="PF12725">
    <property type="entry name" value="DUF3810"/>
    <property type="match status" value="1"/>
</dbReference>
<comment type="caution">
    <text evidence="3">The sequence shown here is derived from an EMBL/GenBank/DDBJ whole genome shotgun (WGS) entry which is preliminary data.</text>
</comment>
<feature type="compositionally biased region" description="Low complexity" evidence="1">
    <location>
        <begin position="343"/>
        <end position="359"/>
    </location>
</feature>
<evidence type="ECO:0000256" key="2">
    <source>
        <dbReference type="SAM" id="Phobius"/>
    </source>
</evidence>
<dbReference type="RefSeq" id="WP_066713371.1">
    <property type="nucleotide sequence ID" value="NZ_JARFNM010000001.1"/>
</dbReference>
<dbReference type="STRING" id="1497955.HMPREF1872_00456"/>